<dbReference type="SUPFAM" id="SSF52266">
    <property type="entry name" value="SGNH hydrolase"/>
    <property type="match status" value="1"/>
</dbReference>
<protein>
    <submittedName>
        <fullName evidence="1">Uncharacterized protein</fullName>
    </submittedName>
</protein>
<dbReference type="Gene3D" id="3.40.50.1110">
    <property type="entry name" value="SGNH hydrolase"/>
    <property type="match status" value="1"/>
</dbReference>
<gene>
    <name evidence="1" type="ORF">IAC58_05185</name>
</gene>
<evidence type="ECO:0000313" key="1">
    <source>
        <dbReference type="EMBL" id="MBO8427914.1"/>
    </source>
</evidence>
<sequence length="46" mass="5566">IIDTADLFYRNNRYIDDYISYFDKDLVHLNDKGYEVYLDCINNAIK</sequence>
<feature type="non-terminal residue" evidence="1">
    <location>
        <position position="1"/>
    </location>
</feature>
<accession>A0A9D9DHS6</accession>
<name>A0A9D9DHS6_9BACL</name>
<dbReference type="AlphaFoldDB" id="A0A9D9DHS6"/>
<dbReference type="EMBL" id="JADIMY010000103">
    <property type="protein sequence ID" value="MBO8427914.1"/>
    <property type="molecule type" value="Genomic_DNA"/>
</dbReference>
<evidence type="ECO:0000313" key="2">
    <source>
        <dbReference type="Proteomes" id="UP000823613"/>
    </source>
</evidence>
<proteinExistence type="predicted"/>
<reference evidence="1" key="2">
    <citation type="journal article" date="2021" name="PeerJ">
        <title>Extensive microbial diversity within the chicken gut microbiome revealed by metagenomics and culture.</title>
        <authorList>
            <person name="Gilroy R."/>
            <person name="Ravi A."/>
            <person name="Getino M."/>
            <person name="Pursley I."/>
            <person name="Horton D.L."/>
            <person name="Alikhan N.F."/>
            <person name="Baker D."/>
            <person name="Gharbi K."/>
            <person name="Hall N."/>
            <person name="Watson M."/>
            <person name="Adriaenssens E.M."/>
            <person name="Foster-Nyarko E."/>
            <person name="Jarju S."/>
            <person name="Secka A."/>
            <person name="Antonio M."/>
            <person name="Oren A."/>
            <person name="Chaudhuri R.R."/>
            <person name="La Ragione R."/>
            <person name="Hildebrand F."/>
            <person name="Pallen M.J."/>
        </authorList>
    </citation>
    <scope>NUCLEOTIDE SEQUENCE</scope>
    <source>
        <strain evidence="1">11159</strain>
    </source>
</reference>
<comment type="caution">
    <text evidence="1">The sequence shown here is derived from an EMBL/GenBank/DDBJ whole genome shotgun (WGS) entry which is preliminary data.</text>
</comment>
<organism evidence="1 2">
    <name type="scientific">Candidatus Onthovivens merdipullorum</name>
    <dbReference type="NCBI Taxonomy" id="2840889"/>
    <lineage>
        <taxon>Bacteria</taxon>
        <taxon>Bacillati</taxon>
        <taxon>Bacillota</taxon>
        <taxon>Bacilli</taxon>
        <taxon>Bacillales</taxon>
        <taxon>Candidatus Onthovivens</taxon>
    </lineage>
</organism>
<reference evidence="1" key="1">
    <citation type="submission" date="2020-10" db="EMBL/GenBank/DDBJ databases">
        <authorList>
            <person name="Gilroy R."/>
        </authorList>
    </citation>
    <scope>NUCLEOTIDE SEQUENCE</scope>
    <source>
        <strain evidence="1">11159</strain>
    </source>
</reference>
<dbReference type="Proteomes" id="UP000823613">
    <property type="component" value="Unassembled WGS sequence"/>
</dbReference>
<dbReference type="InterPro" id="IPR036514">
    <property type="entry name" value="SGNH_hydro_sf"/>
</dbReference>